<keyword evidence="1" id="KW-0472">Membrane</keyword>
<keyword evidence="1" id="KW-0812">Transmembrane</keyword>
<protein>
    <recommendedName>
        <fullName evidence="3">Type I toxin-antitoxin system Fst family toxin</fullName>
    </recommendedName>
</protein>
<name>A0A2H5CQ80_STRTR</name>
<sequence length="65" mass="7005">MVRIAPCRRSGQALTTPTRNSSCDILVLATAPKGGVNMIESLISLIIAPLFVGLVLLLVDRWLDD</sequence>
<proteinExistence type="predicted"/>
<dbReference type="NCBIfam" id="NF033608">
    <property type="entry name" value="type_I_tox_Fst"/>
    <property type="match status" value="1"/>
</dbReference>
<reference evidence="2" key="1">
    <citation type="submission" date="2017-09" db="EMBL/GenBank/DDBJ databases">
        <title>Isolation and sequence analysis of three native plasmids from Streptococcus thermophilus CS17.</title>
        <authorList>
            <person name="Hu T."/>
            <person name="Cui Y."/>
        </authorList>
    </citation>
    <scope>NUCLEOTIDE SEQUENCE</scope>
    <source>
        <strain evidence="2">CS17</strain>
        <plasmid evidence="2">pCS17-B</plasmid>
    </source>
</reference>
<accession>A0A2H5CQ80</accession>
<feature type="transmembrane region" description="Helical" evidence="1">
    <location>
        <begin position="42"/>
        <end position="59"/>
    </location>
</feature>
<evidence type="ECO:0008006" key="3">
    <source>
        <dbReference type="Google" id="ProtNLM"/>
    </source>
</evidence>
<keyword evidence="2" id="KW-0614">Plasmid</keyword>
<keyword evidence="1" id="KW-1133">Transmembrane helix</keyword>
<dbReference type="AlphaFoldDB" id="A0A2H5CQ80"/>
<dbReference type="EMBL" id="MF807213">
    <property type="protein sequence ID" value="AUH26707.1"/>
    <property type="molecule type" value="Genomic_DNA"/>
</dbReference>
<evidence type="ECO:0000256" key="1">
    <source>
        <dbReference type="SAM" id="Phobius"/>
    </source>
</evidence>
<evidence type="ECO:0000313" key="2">
    <source>
        <dbReference type="EMBL" id="AUH26707.1"/>
    </source>
</evidence>
<organism evidence="2">
    <name type="scientific">Streptococcus thermophilus</name>
    <dbReference type="NCBI Taxonomy" id="1308"/>
    <lineage>
        <taxon>Bacteria</taxon>
        <taxon>Bacillati</taxon>
        <taxon>Bacillota</taxon>
        <taxon>Bacilli</taxon>
        <taxon>Lactobacillales</taxon>
        <taxon>Streptococcaceae</taxon>
        <taxon>Streptococcus</taxon>
    </lineage>
</organism>
<geneLocation type="plasmid" evidence="2">
    <name>pCS17-B</name>
</geneLocation>